<name>A0A0U9HMU7_9FIRM</name>
<evidence type="ECO:0000259" key="3">
    <source>
        <dbReference type="Pfam" id="PF00892"/>
    </source>
</evidence>
<evidence type="ECO:0000313" key="5">
    <source>
        <dbReference type="Proteomes" id="UP000062160"/>
    </source>
</evidence>
<protein>
    <submittedName>
        <fullName evidence="4">EamA domain-containing membrane protein RarD</fullName>
    </submittedName>
</protein>
<dbReference type="RefSeq" id="WP_059032606.1">
    <property type="nucleotide sequence ID" value="NZ_DF977001.1"/>
</dbReference>
<feature type="transmembrane region" description="Helical" evidence="2">
    <location>
        <begin position="91"/>
        <end position="115"/>
    </location>
</feature>
<keyword evidence="2" id="KW-1133">Transmembrane helix</keyword>
<feature type="transmembrane region" description="Helical" evidence="2">
    <location>
        <begin position="124"/>
        <end position="140"/>
    </location>
</feature>
<feature type="transmembrane region" description="Helical" evidence="2">
    <location>
        <begin position="146"/>
        <end position="167"/>
    </location>
</feature>
<feature type="transmembrane region" description="Helical" evidence="2">
    <location>
        <begin position="66"/>
        <end position="85"/>
    </location>
</feature>
<evidence type="ECO:0000256" key="1">
    <source>
        <dbReference type="ARBA" id="ARBA00007362"/>
    </source>
</evidence>
<dbReference type="SUPFAM" id="SSF103481">
    <property type="entry name" value="Multidrug resistance efflux transporter EmrE"/>
    <property type="match status" value="2"/>
</dbReference>
<dbReference type="PANTHER" id="PTHR22911">
    <property type="entry name" value="ACYL-MALONYL CONDENSING ENZYME-RELATED"/>
    <property type="match status" value="1"/>
</dbReference>
<dbReference type="Proteomes" id="UP000062160">
    <property type="component" value="Unassembled WGS sequence"/>
</dbReference>
<dbReference type="STRING" id="224999.GCA_001485475_01216"/>
<evidence type="ECO:0000256" key="2">
    <source>
        <dbReference type="SAM" id="Phobius"/>
    </source>
</evidence>
<dbReference type="EMBL" id="DF977001">
    <property type="protein sequence ID" value="GAQ25201.1"/>
    <property type="molecule type" value="Genomic_DNA"/>
</dbReference>
<feature type="transmembrane region" description="Helical" evidence="2">
    <location>
        <begin position="33"/>
        <end position="54"/>
    </location>
</feature>
<dbReference type="GO" id="GO:0016020">
    <property type="term" value="C:membrane"/>
    <property type="evidence" value="ECO:0007669"/>
    <property type="project" value="InterPro"/>
</dbReference>
<dbReference type="OrthoDB" id="9808556at2"/>
<evidence type="ECO:0000313" key="4">
    <source>
        <dbReference type="EMBL" id="GAQ25201.1"/>
    </source>
</evidence>
<feature type="domain" description="EamA" evidence="3">
    <location>
        <begin position="4"/>
        <end position="136"/>
    </location>
</feature>
<keyword evidence="2" id="KW-0472">Membrane</keyword>
<gene>
    <name evidence="4" type="ORF">TSYNT_7219</name>
</gene>
<dbReference type="InterPro" id="IPR037185">
    <property type="entry name" value="EmrE-like"/>
</dbReference>
<keyword evidence="5" id="KW-1185">Reference proteome</keyword>
<feature type="transmembrane region" description="Helical" evidence="2">
    <location>
        <begin position="240"/>
        <end position="259"/>
    </location>
</feature>
<feature type="transmembrane region" description="Helical" evidence="2">
    <location>
        <begin position="265"/>
        <end position="283"/>
    </location>
</feature>
<accession>A0A0U9HMU7</accession>
<dbReference type="InterPro" id="IPR000620">
    <property type="entry name" value="EamA_dom"/>
</dbReference>
<dbReference type="AlphaFoldDB" id="A0A0U9HMU7"/>
<organism evidence="4">
    <name type="scientific">Tepidanaerobacter syntrophicus</name>
    <dbReference type="NCBI Taxonomy" id="224999"/>
    <lineage>
        <taxon>Bacteria</taxon>
        <taxon>Bacillati</taxon>
        <taxon>Bacillota</taxon>
        <taxon>Clostridia</taxon>
        <taxon>Thermosediminibacterales</taxon>
        <taxon>Tepidanaerobacteraceae</taxon>
        <taxon>Tepidanaerobacter</taxon>
    </lineage>
</organism>
<sequence>MKIKGALCAILSAFLYGFTPILASLTYEMGNNSLSMTFYRNLFAIPFLYVLLKYNKLDLKIEKQDLKYIIMVSVFGITATTALLYSSYPYIGVGATTTLHFMYPVFVAVLCRYAFGENLSRQKIIALCLACFGVFCFMDFQHIENILGVIMAVTSALTYAFYMVMVEKSGLVKISPYKLSLYIAIFAALTMLIGNIFIGYIVVNLPLKSFVFMIIVAFFTSFLAMILMQVGIREIGSTSAAIFSLFEPITSVITGVLLLNEAVSITEVIGCIVIFFSISYLAVSGKK</sequence>
<feature type="transmembrane region" description="Helical" evidence="2">
    <location>
        <begin position="209"/>
        <end position="228"/>
    </location>
</feature>
<feature type="domain" description="EamA" evidence="3">
    <location>
        <begin position="147"/>
        <end position="280"/>
    </location>
</feature>
<keyword evidence="2" id="KW-0812">Transmembrane</keyword>
<feature type="transmembrane region" description="Helical" evidence="2">
    <location>
        <begin position="179"/>
        <end position="203"/>
    </location>
</feature>
<dbReference type="Pfam" id="PF00892">
    <property type="entry name" value="EamA"/>
    <property type="match status" value="2"/>
</dbReference>
<reference evidence="4" key="1">
    <citation type="journal article" date="2016" name="Genome Announc.">
        <title>Draft Genome Sequence of the Syntrophic Lactate-Degrading Bacterium Tepidanaerobacter syntrophicus JLT.</title>
        <authorList>
            <person name="Matsuura N."/>
            <person name="Ohashi A."/>
            <person name="Tourlousse D.M."/>
            <person name="Sekiguchi Y."/>
        </authorList>
    </citation>
    <scope>NUCLEOTIDE SEQUENCE [LARGE SCALE GENOMIC DNA]</scope>
    <source>
        <strain evidence="4">JL</strain>
    </source>
</reference>
<comment type="similarity">
    <text evidence="1">Belongs to the EamA transporter family.</text>
</comment>
<proteinExistence type="inferred from homology"/>